<dbReference type="Gene3D" id="2.40.30.170">
    <property type="match status" value="1"/>
</dbReference>
<dbReference type="AlphaFoldDB" id="A0A7X0J068"/>
<gene>
    <name evidence="1" type="ORF">HDF25_000632</name>
</gene>
<evidence type="ECO:0000313" key="1">
    <source>
        <dbReference type="EMBL" id="MBB6498495.1"/>
    </source>
</evidence>
<protein>
    <recommendedName>
        <fullName evidence="3">HlyD family secretion protein</fullName>
    </recommendedName>
</protein>
<name>A0A7X0J068_9SPHI</name>
<dbReference type="Proteomes" id="UP000521017">
    <property type="component" value="Unassembled WGS sequence"/>
</dbReference>
<proteinExistence type="predicted"/>
<accession>A0A7X0J068</accession>
<comment type="caution">
    <text evidence="1">The sequence shown here is derived from an EMBL/GenBank/DDBJ whole genome shotgun (WGS) entry which is preliminary data.</text>
</comment>
<evidence type="ECO:0000313" key="2">
    <source>
        <dbReference type="Proteomes" id="UP000521017"/>
    </source>
</evidence>
<dbReference type="RefSeq" id="WP_184622670.1">
    <property type="nucleotide sequence ID" value="NZ_JACHCC010000002.1"/>
</dbReference>
<sequence length="289" mass="33065">MLSILVFSCGLAKAQSNREDIEIQWPKTDGWELDKILSTQTDFSHRRQKWNLKQDKKESWQKMVMILNDDITKNTKPQDSLNILPDLSTDKGIRFKLLAENKNTPFPYKLISMENRTLKLEQTPISTLVYIKDGKTCRHLVLVSMRTSEFPADFLKEWSEILLNSQIISSKEGNFEYTDDAYLDIKETNGVDSFYINANFTSNQLQHLLKGQSAKIVIDNFPELTLSGKVLEINSKIKSEFALTSPNTNTGNFVKMVERFLVIIKVEIPSGVREKLKNSMSCTVTVATK</sequence>
<dbReference type="EMBL" id="JACHCC010000002">
    <property type="protein sequence ID" value="MBB6498495.1"/>
    <property type="molecule type" value="Genomic_DNA"/>
</dbReference>
<evidence type="ECO:0008006" key="3">
    <source>
        <dbReference type="Google" id="ProtNLM"/>
    </source>
</evidence>
<reference evidence="1 2" key="1">
    <citation type="submission" date="2020-08" db="EMBL/GenBank/DDBJ databases">
        <title>Genomic Encyclopedia of Type Strains, Phase IV (KMG-V): Genome sequencing to study the core and pangenomes of soil and plant-associated prokaryotes.</title>
        <authorList>
            <person name="Whitman W."/>
        </authorList>
    </citation>
    <scope>NUCLEOTIDE SEQUENCE [LARGE SCALE GENOMIC DNA]</scope>
    <source>
        <strain evidence="1 2">M2T3</strain>
    </source>
</reference>
<organism evidence="1 2">
    <name type="scientific">Pedobacter cryoconitis</name>
    <dbReference type="NCBI Taxonomy" id="188932"/>
    <lineage>
        <taxon>Bacteria</taxon>
        <taxon>Pseudomonadati</taxon>
        <taxon>Bacteroidota</taxon>
        <taxon>Sphingobacteriia</taxon>
        <taxon>Sphingobacteriales</taxon>
        <taxon>Sphingobacteriaceae</taxon>
        <taxon>Pedobacter</taxon>
    </lineage>
</organism>